<keyword evidence="3 6" id="KW-0694">RNA-binding</keyword>
<dbReference type="HAMAP" id="MF_01345_B">
    <property type="entry name" value="Ribosomal_uS17_B"/>
    <property type="match status" value="1"/>
</dbReference>
<keyword evidence="8" id="KW-1185">Reference proteome</keyword>
<comment type="caution">
    <text evidence="7">The sequence shown here is derived from an EMBL/GenBank/DDBJ whole genome shotgun (WGS) entry which is preliminary data.</text>
</comment>
<comment type="subunit">
    <text evidence="6">Part of the 30S ribosomal subunit.</text>
</comment>
<name>A0ABY0FM93_9BACT</name>
<comment type="function">
    <text evidence="6">One of the primary rRNA binding proteins, it binds specifically to the 5'-end of 16S ribosomal RNA.</text>
</comment>
<evidence type="ECO:0000256" key="2">
    <source>
        <dbReference type="ARBA" id="ARBA00022730"/>
    </source>
</evidence>
<reference evidence="7 8" key="2">
    <citation type="journal article" date="2020" name="Cell Rep.">
        <title>Acquisition and Adaptation of Ultra-small Parasitic Reduced Genome Bacteria to Mammalian Hosts.</title>
        <authorList>
            <person name="McLean J.S."/>
            <person name="Bor B."/>
            <person name="Kerns K.A."/>
            <person name="Liu Q."/>
            <person name="To T.T."/>
            <person name="Solden L."/>
            <person name="Hendrickson E.L."/>
            <person name="Wrighton K."/>
            <person name="Shi W."/>
            <person name="He X."/>
        </authorList>
    </citation>
    <scope>NUCLEOTIDE SEQUENCE [LARGE SCALE GENOMIC DNA]</scope>
    <source>
        <strain evidence="7 8">TM7_KMM_G3_1_HOT_351</strain>
    </source>
</reference>
<evidence type="ECO:0000256" key="4">
    <source>
        <dbReference type="ARBA" id="ARBA00022980"/>
    </source>
</evidence>
<protein>
    <recommendedName>
        <fullName evidence="6">Small ribosomal subunit protein uS17</fullName>
    </recommendedName>
</protein>
<dbReference type="SUPFAM" id="SSF50249">
    <property type="entry name" value="Nucleic acid-binding proteins"/>
    <property type="match status" value="1"/>
</dbReference>
<dbReference type="RefSeq" id="WP_129604327.1">
    <property type="nucleotide sequence ID" value="NZ_PRLL01000004.1"/>
</dbReference>
<gene>
    <name evidence="6 7" type="primary">rpsQ</name>
    <name evidence="7" type="ORF">G3KMM_00211</name>
</gene>
<evidence type="ECO:0000256" key="6">
    <source>
        <dbReference type="HAMAP-Rule" id="MF_01345"/>
    </source>
</evidence>
<dbReference type="PANTHER" id="PTHR10744">
    <property type="entry name" value="40S RIBOSOMAL PROTEIN S11 FAMILY MEMBER"/>
    <property type="match status" value="1"/>
</dbReference>
<evidence type="ECO:0000256" key="3">
    <source>
        <dbReference type="ARBA" id="ARBA00022884"/>
    </source>
</evidence>
<keyword evidence="5 6" id="KW-0687">Ribonucleoprotein</keyword>
<comment type="similarity">
    <text evidence="1 6">Belongs to the universal ribosomal protein uS17 family.</text>
</comment>
<dbReference type="InterPro" id="IPR000266">
    <property type="entry name" value="Ribosomal_uS17"/>
</dbReference>
<dbReference type="Pfam" id="PF00366">
    <property type="entry name" value="Ribosomal_S17"/>
    <property type="match status" value="1"/>
</dbReference>
<evidence type="ECO:0000256" key="5">
    <source>
        <dbReference type="ARBA" id="ARBA00023274"/>
    </source>
</evidence>
<dbReference type="GO" id="GO:0005840">
    <property type="term" value="C:ribosome"/>
    <property type="evidence" value="ECO:0007669"/>
    <property type="project" value="UniProtKB-KW"/>
</dbReference>
<evidence type="ECO:0000256" key="1">
    <source>
        <dbReference type="ARBA" id="ARBA00010254"/>
    </source>
</evidence>
<dbReference type="InterPro" id="IPR012340">
    <property type="entry name" value="NA-bd_OB-fold"/>
</dbReference>
<dbReference type="Proteomes" id="UP001191004">
    <property type="component" value="Unassembled WGS sequence"/>
</dbReference>
<dbReference type="EMBL" id="PRLL01000004">
    <property type="protein sequence ID" value="RYC73754.1"/>
    <property type="molecule type" value="Genomic_DNA"/>
</dbReference>
<evidence type="ECO:0000313" key="8">
    <source>
        <dbReference type="Proteomes" id="UP001191004"/>
    </source>
</evidence>
<keyword evidence="4 6" id="KW-0689">Ribosomal protein</keyword>
<dbReference type="PRINTS" id="PR00973">
    <property type="entry name" value="RIBOSOMALS17"/>
</dbReference>
<organism evidence="7 8">
    <name type="scientific">Candidatus Nanosyncoccus nanoralicus</name>
    <dbReference type="NCBI Taxonomy" id="2171996"/>
    <lineage>
        <taxon>Bacteria</taxon>
        <taxon>Candidatus Saccharimonadota</taxon>
        <taxon>Candidatus Nanosyncoccalia</taxon>
        <taxon>Candidatus Nanosyncoccales</taxon>
        <taxon>Candidatus Nanosyncoccaceae</taxon>
        <taxon>Candidatus Nanosyncoccus</taxon>
    </lineage>
</organism>
<dbReference type="InterPro" id="IPR019984">
    <property type="entry name" value="Ribosomal_uS17_bact/chlr"/>
</dbReference>
<dbReference type="CDD" id="cd00364">
    <property type="entry name" value="Ribosomal_uS17"/>
    <property type="match status" value="1"/>
</dbReference>
<reference evidence="7 8" key="1">
    <citation type="journal article" date="2018" name="bioRxiv">
        <title>Evidence of independent acquisition and adaption of ultra-small bacteria to human hosts across the highly diverse yet reduced genomes of the phylum Saccharibacteria.</title>
        <authorList>
            <person name="McLean J.S."/>
            <person name="Bor B."/>
            <person name="To T.T."/>
            <person name="Liu Q."/>
            <person name="Kearns K.A."/>
            <person name="Solden L.M."/>
            <person name="Wrighton K.C."/>
            <person name="He X."/>
            <person name="Shi W."/>
        </authorList>
    </citation>
    <scope>NUCLEOTIDE SEQUENCE [LARGE SCALE GENOMIC DNA]</scope>
    <source>
        <strain evidence="7 8">TM7_KMM_G3_1_HOT_351</strain>
    </source>
</reference>
<dbReference type="NCBIfam" id="TIGR03635">
    <property type="entry name" value="uS17_bact"/>
    <property type="match status" value="1"/>
</dbReference>
<keyword evidence="2 6" id="KW-0699">rRNA-binding</keyword>
<accession>A0ABY0FM93</accession>
<dbReference type="PANTHER" id="PTHR10744:SF1">
    <property type="entry name" value="SMALL RIBOSOMAL SUBUNIT PROTEIN US17M"/>
    <property type="match status" value="1"/>
</dbReference>
<dbReference type="Gene3D" id="2.40.50.140">
    <property type="entry name" value="Nucleic acid-binding proteins"/>
    <property type="match status" value="1"/>
</dbReference>
<proteinExistence type="inferred from homology"/>
<sequence>MAQTLQGVVTSDKRDKTITVSITNRETHPLYRKQYSHTRKYTAHDENNEAKLGDKVEITACRPYSKTCTYKLVKILERSHGTVELRDDVKNALPEDETTGEEN</sequence>
<evidence type="ECO:0000313" key="7">
    <source>
        <dbReference type="EMBL" id="RYC73754.1"/>
    </source>
</evidence>
<dbReference type="NCBIfam" id="NF004123">
    <property type="entry name" value="PRK05610.1"/>
    <property type="match status" value="1"/>
</dbReference>